<keyword evidence="6" id="KW-0029">Amino-acid transport</keyword>
<gene>
    <name evidence="14" type="primary">SLC38A6</name>
</gene>
<comment type="subcellular location">
    <subcellularLocation>
        <location evidence="1">Cell membrane</location>
        <topology evidence="1">Multi-pass membrane protein</topology>
    </subcellularLocation>
</comment>
<evidence type="ECO:0000256" key="1">
    <source>
        <dbReference type="ARBA" id="ARBA00004651"/>
    </source>
</evidence>
<keyword evidence="7 11" id="KW-1133">Transmembrane helix</keyword>
<feature type="region of interest" description="Disordered" evidence="10">
    <location>
        <begin position="1"/>
        <end position="43"/>
    </location>
</feature>
<keyword evidence="3" id="KW-0813">Transport</keyword>
<evidence type="ECO:0000256" key="11">
    <source>
        <dbReference type="SAM" id="Phobius"/>
    </source>
</evidence>
<evidence type="ECO:0000256" key="4">
    <source>
        <dbReference type="ARBA" id="ARBA00022475"/>
    </source>
</evidence>
<feature type="compositionally biased region" description="Basic and acidic residues" evidence="10">
    <location>
        <begin position="24"/>
        <end position="42"/>
    </location>
</feature>
<evidence type="ECO:0000313" key="14">
    <source>
        <dbReference type="RefSeq" id="XP_032819743.1"/>
    </source>
</evidence>
<dbReference type="InterPro" id="IPR013057">
    <property type="entry name" value="AA_transpt_TM"/>
</dbReference>
<dbReference type="Pfam" id="PF01490">
    <property type="entry name" value="Aa_trans"/>
    <property type="match status" value="1"/>
</dbReference>
<feature type="domain" description="Amino acid transporter transmembrane" evidence="12">
    <location>
        <begin position="46"/>
        <end position="459"/>
    </location>
</feature>
<feature type="transmembrane region" description="Helical" evidence="11">
    <location>
        <begin position="76"/>
        <end position="98"/>
    </location>
</feature>
<accession>A0AAJ7X4H9</accession>
<dbReference type="PANTHER" id="PTHR22950">
    <property type="entry name" value="AMINO ACID TRANSPORTER"/>
    <property type="match status" value="1"/>
</dbReference>
<proteinExistence type="inferred from homology"/>
<keyword evidence="9" id="KW-1015">Disulfide bond</keyword>
<feature type="transmembrane region" description="Helical" evidence="11">
    <location>
        <begin position="294"/>
        <end position="316"/>
    </location>
</feature>
<keyword evidence="4" id="KW-1003">Cell membrane</keyword>
<dbReference type="GeneID" id="116947749"/>
<keyword evidence="13" id="KW-1185">Reference proteome</keyword>
<evidence type="ECO:0000256" key="8">
    <source>
        <dbReference type="ARBA" id="ARBA00023136"/>
    </source>
</evidence>
<evidence type="ECO:0000256" key="3">
    <source>
        <dbReference type="ARBA" id="ARBA00022448"/>
    </source>
</evidence>
<dbReference type="GO" id="GO:0005886">
    <property type="term" value="C:plasma membrane"/>
    <property type="evidence" value="ECO:0007669"/>
    <property type="project" value="UniProtKB-SubCell"/>
</dbReference>
<sequence>MGTRSDAKWTARTASTSREEVEEERPLLTRASDEHRNADGRRCRGSSSGLAVFNLTHAIMGSGILGLAYAMAQTGIVLFSLLLVLVASLAAYSIHLLLKLCQQSGVNSYEDLGTLALGRKGKIMAAGAIILQNIGAMSSYLFIIKSEMPKVIRGFLNYEPAANAWYMHGTYLLLLLALLVVLPLAFLPKIGFLGYVSCVSVFFMLFFTIVVIIKKFSVPCPLPPTNVTLGYYTLYNSNASNSSDDACSPKLFTLSLQSAYAIPTMAFSFLCHTSVLPIYCELQRPSTGKMQKVANTSISLAFIIYYLSAIFGYLTFYSSVSPELLEMYGLLTRHDSLVMSVRLCILMSVLLTVPLIHFPARKAVLKLLADERPFSWLHHTLATLALITLILILAIFVPNIKEVFGFVGATTSTCLLFIFPALFYIIASREPLLSPQKMGALSLLVFGVAVCLMSITLIILGWARQHPHANTHSWLHRGLI</sequence>
<feature type="transmembrane region" description="Helical" evidence="11">
    <location>
        <begin position="439"/>
        <end position="463"/>
    </location>
</feature>
<dbReference type="KEGG" id="pmrn:116947749"/>
<name>A0AAJ7X4H9_PETMA</name>
<evidence type="ECO:0000256" key="2">
    <source>
        <dbReference type="ARBA" id="ARBA00008066"/>
    </source>
</evidence>
<dbReference type="GO" id="GO:0015186">
    <property type="term" value="F:L-glutamine transmembrane transporter activity"/>
    <property type="evidence" value="ECO:0007669"/>
    <property type="project" value="TreeGrafter"/>
</dbReference>
<keyword evidence="5 11" id="KW-0812">Transmembrane</keyword>
<feature type="transmembrane region" description="Helical" evidence="11">
    <location>
        <begin position="50"/>
        <end position="70"/>
    </location>
</feature>
<feature type="transmembrane region" description="Helical" evidence="11">
    <location>
        <begin position="123"/>
        <end position="144"/>
    </location>
</feature>
<organism evidence="13 14">
    <name type="scientific">Petromyzon marinus</name>
    <name type="common">Sea lamprey</name>
    <dbReference type="NCBI Taxonomy" id="7757"/>
    <lineage>
        <taxon>Eukaryota</taxon>
        <taxon>Metazoa</taxon>
        <taxon>Chordata</taxon>
        <taxon>Craniata</taxon>
        <taxon>Vertebrata</taxon>
        <taxon>Cyclostomata</taxon>
        <taxon>Hyperoartia</taxon>
        <taxon>Petromyzontiformes</taxon>
        <taxon>Petromyzontidae</taxon>
        <taxon>Petromyzon</taxon>
    </lineage>
</organism>
<evidence type="ECO:0000259" key="12">
    <source>
        <dbReference type="Pfam" id="PF01490"/>
    </source>
</evidence>
<dbReference type="CTD" id="145389"/>
<feature type="transmembrane region" description="Helical" evidence="11">
    <location>
        <begin position="336"/>
        <end position="356"/>
    </location>
</feature>
<keyword evidence="8 11" id="KW-0472">Membrane</keyword>
<dbReference type="Proteomes" id="UP001318040">
    <property type="component" value="Chromosome 31"/>
</dbReference>
<evidence type="ECO:0000256" key="6">
    <source>
        <dbReference type="ARBA" id="ARBA00022970"/>
    </source>
</evidence>
<reference evidence="14" key="1">
    <citation type="submission" date="2025-08" db="UniProtKB">
        <authorList>
            <consortium name="RefSeq"/>
        </authorList>
    </citation>
    <scope>IDENTIFICATION</scope>
    <source>
        <tissue evidence="14">Sperm</tissue>
    </source>
</reference>
<dbReference type="RefSeq" id="XP_032819743.1">
    <property type="nucleotide sequence ID" value="XM_032963852.1"/>
</dbReference>
<dbReference type="PANTHER" id="PTHR22950:SF366">
    <property type="entry name" value="SODIUM-COUPLED NEUTRAL AMINO ACID TRANSPORTER 6-RELATED"/>
    <property type="match status" value="1"/>
</dbReference>
<evidence type="ECO:0000256" key="10">
    <source>
        <dbReference type="SAM" id="MobiDB-lite"/>
    </source>
</evidence>
<feature type="transmembrane region" description="Helical" evidence="11">
    <location>
        <begin position="403"/>
        <end position="427"/>
    </location>
</feature>
<comment type="similarity">
    <text evidence="2">Belongs to the amino acid/polyamine transporter 2 family.</text>
</comment>
<feature type="transmembrane region" description="Helical" evidence="11">
    <location>
        <begin position="376"/>
        <end position="397"/>
    </location>
</feature>
<evidence type="ECO:0000256" key="7">
    <source>
        <dbReference type="ARBA" id="ARBA00022989"/>
    </source>
</evidence>
<dbReference type="AlphaFoldDB" id="A0AAJ7X4H9"/>
<evidence type="ECO:0000256" key="9">
    <source>
        <dbReference type="ARBA" id="ARBA00023157"/>
    </source>
</evidence>
<evidence type="ECO:0000256" key="5">
    <source>
        <dbReference type="ARBA" id="ARBA00022692"/>
    </source>
</evidence>
<feature type="transmembrane region" description="Helical" evidence="11">
    <location>
        <begin position="164"/>
        <end position="185"/>
    </location>
</feature>
<evidence type="ECO:0000313" key="13">
    <source>
        <dbReference type="Proteomes" id="UP001318040"/>
    </source>
</evidence>
<protein>
    <submittedName>
        <fullName evidence="14">Probable sodium-coupled neutral amino acid transporter 6 isoform X1</fullName>
    </submittedName>
</protein>
<feature type="transmembrane region" description="Helical" evidence="11">
    <location>
        <begin position="192"/>
        <end position="213"/>
    </location>
</feature>